<sequence>MKIFIEKDPALNRWWVHMDVWVASFCSLDGAESFVERLNSRINAPHALYMIGGSSLLPQNDLKQSSAESTRCTPPLKKCSHA</sequence>
<evidence type="ECO:0000256" key="1">
    <source>
        <dbReference type="SAM" id="MobiDB-lite"/>
    </source>
</evidence>
<feature type="compositionally biased region" description="Polar residues" evidence="1">
    <location>
        <begin position="60"/>
        <end position="72"/>
    </location>
</feature>
<accession>A0A1H0GH23</accession>
<reference evidence="2 3" key="1">
    <citation type="submission" date="2016-10" db="EMBL/GenBank/DDBJ databases">
        <authorList>
            <person name="de Groot N.N."/>
        </authorList>
    </citation>
    <scope>NUCLEOTIDE SEQUENCE [LARGE SCALE GENOMIC DNA]</scope>
    <source>
        <strain evidence="2 3">CECT 7543</strain>
    </source>
</reference>
<gene>
    <name evidence="2" type="ORF">SAMN04489798_1900</name>
</gene>
<feature type="region of interest" description="Disordered" evidence="1">
    <location>
        <begin position="60"/>
        <end position="82"/>
    </location>
</feature>
<dbReference type="EMBL" id="LT629705">
    <property type="protein sequence ID" value="SDO06217.1"/>
    <property type="molecule type" value="Genomic_DNA"/>
</dbReference>
<protein>
    <submittedName>
        <fullName evidence="2">Uncharacterized protein</fullName>
    </submittedName>
</protein>
<name>A0A1H0GH23_9PSED</name>
<proteinExistence type="predicted"/>
<organism evidence="2 3">
    <name type="scientific">Pseudomonas arsenicoxydans</name>
    <dbReference type="NCBI Taxonomy" id="702115"/>
    <lineage>
        <taxon>Bacteria</taxon>
        <taxon>Pseudomonadati</taxon>
        <taxon>Pseudomonadota</taxon>
        <taxon>Gammaproteobacteria</taxon>
        <taxon>Pseudomonadales</taxon>
        <taxon>Pseudomonadaceae</taxon>
        <taxon>Pseudomonas</taxon>
    </lineage>
</organism>
<evidence type="ECO:0000313" key="3">
    <source>
        <dbReference type="Proteomes" id="UP000198827"/>
    </source>
</evidence>
<dbReference type="Proteomes" id="UP000198827">
    <property type="component" value="Chromosome I"/>
</dbReference>
<evidence type="ECO:0000313" key="2">
    <source>
        <dbReference type="EMBL" id="SDO06217.1"/>
    </source>
</evidence>
<dbReference type="AlphaFoldDB" id="A0A1H0GH23"/>